<gene>
    <name evidence="2" type="ORF">SAMN06309945_2694</name>
</gene>
<dbReference type="SUPFAM" id="SSF159888">
    <property type="entry name" value="YdhG-like"/>
    <property type="match status" value="1"/>
</dbReference>
<accession>A0A1T5KYP5</accession>
<name>A0A1T5KYP5_9MICO</name>
<dbReference type="Proteomes" id="UP000190857">
    <property type="component" value="Unassembled WGS sequence"/>
</dbReference>
<evidence type="ECO:0000313" key="3">
    <source>
        <dbReference type="Proteomes" id="UP000190857"/>
    </source>
</evidence>
<reference evidence="2 3" key="1">
    <citation type="submission" date="2017-02" db="EMBL/GenBank/DDBJ databases">
        <authorList>
            <person name="Peterson S.W."/>
        </authorList>
    </citation>
    <scope>NUCLEOTIDE SEQUENCE [LARGE SCALE GENOMIC DNA]</scope>
    <source>
        <strain evidence="2 3">VKM Ac-2059</strain>
    </source>
</reference>
<sequence>MAESARGLRAALLDAAPGVVETLKWKAPNFATVDDFATFNFRRPTAVQVILHTGAKPKPEHPEITVDAPAGLLRWADRNRAVVTFGSSDQILEHRDAFATLVQSWAAQLR</sequence>
<feature type="domain" description="YdhG-like" evidence="1">
    <location>
        <begin position="4"/>
        <end position="105"/>
    </location>
</feature>
<evidence type="ECO:0000313" key="2">
    <source>
        <dbReference type="EMBL" id="SKC68844.1"/>
    </source>
</evidence>
<protein>
    <recommendedName>
        <fullName evidence="1">YdhG-like domain-containing protein</fullName>
    </recommendedName>
</protein>
<dbReference type="AlphaFoldDB" id="A0A1T5KYP5"/>
<dbReference type="Pfam" id="PF08818">
    <property type="entry name" value="DUF1801"/>
    <property type="match status" value="1"/>
</dbReference>
<dbReference type="EMBL" id="FUZP01000003">
    <property type="protein sequence ID" value="SKC68844.1"/>
    <property type="molecule type" value="Genomic_DNA"/>
</dbReference>
<keyword evidence="3" id="KW-1185">Reference proteome</keyword>
<evidence type="ECO:0000259" key="1">
    <source>
        <dbReference type="Pfam" id="PF08818"/>
    </source>
</evidence>
<proteinExistence type="predicted"/>
<dbReference type="InterPro" id="IPR014922">
    <property type="entry name" value="YdhG-like"/>
</dbReference>
<organism evidence="2 3">
    <name type="scientific">Okibacterium fritillariae</name>
    <dbReference type="NCBI Taxonomy" id="123320"/>
    <lineage>
        <taxon>Bacteria</taxon>
        <taxon>Bacillati</taxon>
        <taxon>Actinomycetota</taxon>
        <taxon>Actinomycetes</taxon>
        <taxon>Micrococcales</taxon>
        <taxon>Microbacteriaceae</taxon>
        <taxon>Okibacterium</taxon>
    </lineage>
</organism>